<evidence type="ECO:0000313" key="1">
    <source>
        <dbReference type="EMBL" id="MDQ8194627.1"/>
    </source>
</evidence>
<gene>
    <name evidence="1" type="ORF">QEH59_09330</name>
</gene>
<evidence type="ECO:0000313" key="2">
    <source>
        <dbReference type="Proteomes" id="UP001243717"/>
    </source>
</evidence>
<protein>
    <recommendedName>
        <fullName evidence="3">KTSC domain-containing protein</fullName>
    </recommendedName>
</protein>
<comment type="caution">
    <text evidence="1">The sequence shown here is derived from an EMBL/GenBank/DDBJ whole genome shotgun (WGS) entry which is preliminary data.</text>
</comment>
<organism evidence="1 2">
    <name type="scientific">Thalassobacterium sedimentorum</name>
    <dbReference type="NCBI Taxonomy" id="3041258"/>
    <lineage>
        <taxon>Bacteria</taxon>
        <taxon>Pseudomonadati</taxon>
        <taxon>Verrucomicrobiota</taxon>
        <taxon>Opitutia</taxon>
        <taxon>Puniceicoccales</taxon>
        <taxon>Coraliomargaritaceae</taxon>
        <taxon>Thalassobacterium</taxon>
    </lineage>
</organism>
<accession>A0ABU1AII4</accession>
<evidence type="ECO:0008006" key="3">
    <source>
        <dbReference type="Google" id="ProtNLM"/>
    </source>
</evidence>
<dbReference type="RefSeq" id="WP_308985094.1">
    <property type="nucleotide sequence ID" value="NZ_JARXIC010000013.1"/>
</dbReference>
<dbReference type="EMBL" id="JARXIC010000013">
    <property type="protein sequence ID" value="MDQ8194627.1"/>
    <property type="molecule type" value="Genomic_DNA"/>
</dbReference>
<reference evidence="1 2" key="1">
    <citation type="submission" date="2023-04" db="EMBL/GenBank/DDBJ databases">
        <title>A novel bacteria isolated from coastal sediment.</title>
        <authorList>
            <person name="Liu X.-J."/>
            <person name="Du Z.-J."/>
        </authorList>
    </citation>
    <scope>NUCLEOTIDE SEQUENCE [LARGE SCALE GENOMIC DNA]</scope>
    <source>
        <strain evidence="1 2">SDUM461004</strain>
    </source>
</reference>
<sequence length="82" mass="9329">MMDSKVSKIRQIDYTTPRTLVAYSGKRRVRITGEETRYKFSGVLVAGEEDAFAKIGDERKDWQKSAFPLPWTDSPDVVEADS</sequence>
<proteinExistence type="predicted"/>
<dbReference type="Proteomes" id="UP001243717">
    <property type="component" value="Unassembled WGS sequence"/>
</dbReference>
<name>A0ABU1AII4_9BACT</name>
<keyword evidence="2" id="KW-1185">Reference proteome</keyword>